<feature type="non-terminal residue" evidence="4">
    <location>
        <position position="1"/>
    </location>
</feature>
<dbReference type="GO" id="GO:0016787">
    <property type="term" value="F:hydrolase activity"/>
    <property type="evidence" value="ECO:0007669"/>
    <property type="project" value="UniProtKB-KW"/>
</dbReference>
<sequence>AAAEVAELGLDADVIGISDVWGVQKPAQEFFARCADLAGLPPGEILYVGDRVDNDVRPSLAFGMQSAFLKRGPWGFIQSEDRAALEGCTFVLDDLAALPDLVAAHNDRS</sequence>
<evidence type="ECO:0000313" key="5">
    <source>
        <dbReference type="Proteomes" id="UP001597083"/>
    </source>
</evidence>
<dbReference type="InterPro" id="IPR023214">
    <property type="entry name" value="HAD_sf"/>
</dbReference>
<dbReference type="PANTHER" id="PTHR46470:SF2">
    <property type="entry name" value="GLYCERALDEHYDE 3-PHOSPHATE PHOSPHATASE"/>
    <property type="match status" value="1"/>
</dbReference>
<keyword evidence="5" id="KW-1185">Reference proteome</keyword>
<keyword evidence="3" id="KW-0460">Magnesium</keyword>
<name>A0ABW3CHG8_9ACTN</name>
<comment type="caution">
    <text evidence="4">The sequence shown here is derived from an EMBL/GenBank/DDBJ whole genome shotgun (WGS) entry which is preliminary data.</text>
</comment>
<reference evidence="5" key="1">
    <citation type="journal article" date="2019" name="Int. J. Syst. Evol. Microbiol.">
        <title>The Global Catalogue of Microorganisms (GCM) 10K type strain sequencing project: providing services to taxonomists for standard genome sequencing and annotation.</title>
        <authorList>
            <consortium name="The Broad Institute Genomics Platform"/>
            <consortium name="The Broad Institute Genome Sequencing Center for Infectious Disease"/>
            <person name="Wu L."/>
            <person name="Ma J."/>
        </authorList>
    </citation>
    <scope>NUCLEOTIDE SEQUENCE [LARGE SCALE GENOMIC DNA]</scope>
    <source>
        <strain evidence="5">JCM 31696</strain>
    </source>
</reference>
<dbReference type="SUPFAM" id="SSF56784">
    <property type="entry name" value="HAD-like"/>
    <property type="match status" value="1"/>
</dbReference>
<dbReference type="PANTHER" id="PTHR46470">
    <property type="entry name" value="N-ACYLNEURAMINATE-9-PHOSPHATASE"/>
    <property type="match status" value="1"/>
</dbReference>
<gene>
    <name evidence="4" type="ORF">ACFQ07_12440</name>
</gene>
<dbReference type="EMBL" id="JBHTIR010001834">
    <property type="protein sequence ID" value="MFD0853039.1"/>
    <property type="molecule type" value="Genomic_DNA"/>
</dbReference>
<protein>
    <submittedName>
        <fullName evidence="4">HAD family hydrolase</fullName>
        <ecNumber evidence="4">3.1.3.-</ecNumber>
    </submittedName>
</protein>
<evidence type="ECO:0000256" key="2">
    <source>
        <dbReference type="ARBA" id="ARBA00022801"/>
    </source>
</evidence>
<accession>A0ABW3CHG8</accession>
<organism evidence="4 5">
    <name type="scientific">Actinomadura adrarensis</name>
    <dbReference type="NCBI Taxonomy" id="1819600"/>
    <lineage>
        <taxon>Bacteria</taxon>
        <taxon>Bacillati</taxon>
        <taxon>Actinomycetota</taxon>
        <taxon>Actinomycetes</taxon>
        <taxon>Streptosporangiales</taxon>
        <taxon>Thermomonosporaceae</taxon>
        <taxon>Actinomadura</taxon>
    </lineage>
</organism>
<evidence type="ECO:0000313" key="4">
    <source>
        <dbReference type="EMBL" id="MFD0853039.1"/>
    </source>
</evidence>
<keyword evidence="1" id="KW-0479">Metal-binding</keyword>
<dbReference type="Gene3D" id="3.40.50.1000">
    <property type="entry name" value="HAD superfamily/HAD-like"/>
    <property type="match status" value="1"/>
</dbReference>
<keyword evidence="2 4" id="KW-0378">Hydrolase</keyword>
<dbReference type="InterPro" id="IPR051400">
    <property type="entry name" value="HAD-like_hydrolase"/>
</dbReference>
<dbReference type="Pfam" id="PF13242">
    <property type="entry name" value="Hydrolase_like"/>
    <property type="match status" value="1"/>
</dbReference>
<dbReference type="EC" id="3.1.3.-" evidence="4"/>
<dbReference type="InterPro" id="IPR036412">
    <property type="entry name" value="HAD-like_sf"/>
</dbReference>
<proteinExistence type="predicted"/>
<dbReference type="Proteomes" id="UP001597083">
    <property type="component" value="Unassembled WGS sequence"/>
</dbReference>
<evidence type="ECO:0000256" key="1">
    <source>
        <dbReference type="ARBA" id="ARBA00022723"/>
    </source>
</evidence>
<evidence type="ECO:0000256" key="3">
    <source>
        <dbReference type="ARBA" id="ARBA00022842"/>
    </source>
</evidence>